<proteinExistence type="predicted"/>
<feature type="region of interest" description="Disordered" evidence="1">
    <location>
        <begin position="87"/>
        <end position="164"/>
    </location>
</feature>
<protein>
    <submittedName>
        <fullName evidence="2">Uncharacterized protein</fullName>
    </submittedName>
</protein>
<keyword evidence="3" id="KW-1185">Reference proteome</keyword>
<feature type="compositionally biased region" description="Low complexity" evidence="1">
    <location>
        <begin position="143"/>
        <end position="155"/>
    </location>
</feature>
<feature type="compositionally biased region" description="Gly residues" evidence="1">
    <location>
        <begin position="113"/>
        <end position="125"/>
    </location>
</feature>
<sequence>MTGEENKTKRLLLPHLPPHNGLWRPTQSSKRGCFGGTSGDGDLRGVDGECRRQMNHGVGLSLLLSPRGGDAGGRRRHMDLGVRLTLLLPPRSSAAVPSGERPRLRRSERSSYSGGGDSGGGGGRGRSTRAQPSSGGGGGGAGERSSGSTGKRSTSPIAMEEAQL</sequence>
<reference evidence="2 3" key="1">
    <citation type="submission" date="2019-11" db="EMBL/GenBank/DDBJ databases">
        <title>Whole genome sequence of Oryza granulata.</title>
        <authorList>
            <person name="Li W."/>
        </authorList>
    </citation>
    <scope>NUCLEOTIDE SEQUENCE [LARGE SCALE GENOMIC DNA]</scope>
    <source>
        <strain evidence="3">cv. Menghai</strain>
        <tissue evidence="2">Leaf</tissue>
    </source>
</reference>
<organism evidence="2 3">
    <name type="scientific">Oryza meyeriana var. granulata</name>
    <dbReference type="NCBI Taxonomy" id="110450"/>
    <lineage>
        <taxon>Eukaryota</taxon>
        <taxon>Viridiplantae</taxon>
        <taxon>Streptophyta</taxon>
        <taxon>Embryophyta</taxon>
        <taxon>Tracheophyta</taxon>
        <taxon>Spermatophyta</taxon>
        <taxon>Magnoliopsida</taxon>
        <taxon>Liliopsida</taxon>
        <taxon>Poales</taxon>
        <taxon>Poaceae</taxon>
        <taxon>BOP clade</taxon>
        <taxon>Oryzoideae</taxon>
        <taxon>Oryzeae</taxon>
        <taxon>Oryzinae</taxon>
        <taxon>Oryza</taxon>
        <taxon>Oryza meyeriana</taxon>
    </lineage>
</organism>
<dbReference type="EMBL" id="SPHZ02000003">
    <property type="protein sequence ID" value="KAF0925157.1"/>
    <property type="molecule type" value="Genomic_DNA"/>
</dbReference>
<dbReference type="Proteomes" id="UP000479710">
    <property type="component" value="Unassembled WGS sequence"/>
</dbReference>
<evidence type="ECO:0000256" key="1">
    <source>
        <dbReference type="SAM" id="MobiDB-lite"/>
    </source>
</evidence>
<comment type="caution">
    <text evidence="2">The sequence shown here is derived from an EMBL/GenBank/DDBJ whole genome shotgun (WGS) entry which is preliminary data.</text>
</comment>
<accession>A0A6G1EK82</accession>
<feature type="region of interest" description="Disordered" evidence="1">
    <location>
        <begin position="1"/>
        <end position="48"/>
    </location>
</feature>
<feature type="compositionally biased region" description="Basic and acidic residues" evidence="1">
    <location>
        <begin position="100"/>
        <end position="109"/>
    </location>
</feature>
<dbReference type="AlphaFoldDB" id="A0A6G1EK82"/>
<evidence type="ECO:0000313" key="3">
    <source>
        <dbReference type="Proteomes" id="UP000479710"/>
    </source>
</evidence>
<name>A0A6G1EK82_9ORYZ</name>
<evidence type="ECO:0000313" key="2">
    <source>
        <dbReference type="EMBL" id="KAF0925157.1"/>
    </source>
</evidence>
<gene>
    <name evidence="2" type="ORF">E2562_015426</name>
</gene>